<dbReference type="PROSITE" id="PS51746">
    <property type="entry name" value="PPM_2"/>
    <property type="match status" value="1"/>
</dbReference>
<dbReference type="CDD" id="cd00143">
    <property type="entry name" value="PP2Cc"/>
    <property type="match status" value="1"/>
</dbReference>
<evidence type="ECO:0000313" key="3">
    <source>
        <dbReference type="Proteomes" id="UP001244552"/>
    </source>
</evidence>
<evidence type="ECO:0000313" key="2">
    <source>
        <dbReference type="EMBL" id="MDQ0532680.1"/>
    </source>
</evidence>
<name>A0ABU0MGV6_9PROT</name>
<dbReference type="InterPro" id="IPR001932">
    <property type="entry name" value="PPM-type_phosphatase-like_dom"/>
</dbReference>
<dbReference type="Pfam" id="PF13672">
    <property type="entry name" value="PP2C_2"/>
    <property type="match status" value="1"/>
</dbReference>
<dbReference type="InterPro" id="IPR036457">
    <property type="entry name" value="PPM-type-like_dom_sf"/>
</dbReference>
<dbReference type="EMBL" id="JAUSVU010000004">
    <property type="protein sequence ID" value="MDQ0532680.1"/>
    <property type="molecule type" value="Genomic_DNA"/>
</dbReference>
<dbReference type="SUPFAM" id="SSF81606">
    <property type="entry name" value="PP2C-like"/>
    <property type="match status" value="1"/>
</dbReference>
<sequence>MPNAALVLTVAGLTDVGRSRSRNEDNFHVSMDGGFAIVCDGMGGHAGGDIASRKAVDVIANLLGGYAEVGTTVTPDAGDADRTHGDLAGIEPMVRSAMSLARSAVRKANRAIYDLNSARGFAQGRGMGTTVAGCWHVPGTAQLVVFHAGDSRVYRLRDGDLTVLTRDHSLYQIWLDNGGRGTAPQRNIIVRALGTGEDVEPEVAVHSLQSGDAVLICSDGLNGMVPDGIIARVLREEAEPARACAALIEAANEAGGQDNVTVVIGRFTAS</sequence>
<dbReference type="RefSeq" id="WP_209980647.1">
    <property type="nucleotide sequence ID" value="NZ_JAGINO010000004.1"/>
</dbReference>
<dbReference type="InterPro" id="IPR015655">
    <property type="entry name" value="PP2C"/>
</dbReference>
<reference evidence="2 3" key="1">
    <citation type="submission" date="2023-07" db="EMBL/GenBank/DDBJ databases">
        <title>Genomic Encyclopedia of Type Strains, Phase IV (KMG-IV): sequencing the most valuable type-strain genomes for metagenomic binning, comparative biology and taxonomic classification.</title>
        <authorList>
            <person name="Goeker M."/>
        </authorList>
    </citation>
    <scope>NUCLEOTIDE SEQUENCE [LARGE SCALE GENOMIC DNA]</scope>
    <source>
        <strain evidence="2 3">DSM 19922</strain>
    </source>
</reference>
<gene>
    <name evidence="2" type="ORF">QO018_001527</name>
</gene>
<dbReference type="Gene3D" id="3.60.40.10">
    <property type="entry name" value="PPM-type phosphatase domain"/>
    <property type="match status" value="1"/>
</dbReference>
<dbReference type="PANTHER" id="PTHR13832">
    <property type="entry name" value="PROTEIN PHOSPHATASE 2C"/>
    <property type="match status" value="1"/>
</dbReference>
<comment type="caution">
    <text evidence="2">The sequence shown here is derived from an EMBL/GenBank/DDBJ whole genome shotgun (WGS) entry which is preliminary data.</text>
</comment>
<organism evidence="2 3">
    <name type="scientific">Azospirillum picis</name>
    <dbReference type="NCBI Taxonomy" id="488438"/>
    <lineage>
        <taxon>Bacteria</taxon>
        <taxon>Pseudomonadati</taxon>
        <taxon>Pseudomonadota</taxon>
        <taxon>Alphaproteobacteria</taxon>
        <taxon>Rhodospirillales</taxon>
        <taxon>Azospirillaceae</taxon>
        <taxon>Azospirillum</taxon>
    </lineage>
</organism>
<feature type="domain" description="PPM-type phosphatase" evidence="1">
    <location>
        <begin position="10"/>
        <end position="267"/>
    </location>
</feature>
<dbReference type="SMART" id="SM00331">
    <property type="entry name" value="PP2C_SIG"/>
    <property type="match status" value="1"/>
</dbReference>
<dbReference type="Proteomes" id="UP001244552">
    <property type="component" value="Unassembled WGS sequence"/>
</dbReference>
<dbReference type="EC" id="3.1.3.16" evidence="2"/>
<keyword evidence="2" id="KW-0378">Hydrolase</keyword>
<accession>A0ABU0MGV6</accession>
<dbReference type="PANTHER" id="PTHR13832:SF827">
    <property type="entry name" value="PROTEIN PHOSPHATASE 1L"/>
    <property type="match status" value="1"/>
</dbReference>
<evidence type="ECO:0000259" key="1">
    <source>
        <dbReference type="PROSITE" id="PS51746"/>
    </source>
</evidence>
<dbReference type="GO" id="GO:0004722">
    <property type="term" value="F:protein serine/threonine phosphatase activity"/>
    <property type="evidence" value="ECO:0007669"/>
    <property type="project" value="UniProtKB-EC"/>
</dbReference>
<dbReference type="SMART" id="SM00332">
    <property type="entry name" value="PP2Cc"/>
    <property type="match status" value="1"/>
</dbReference>
<proteinExistence type="predicted"/>
<keyword evidence="3" id="KW-1185">Reference proteome</keyword>
<protein>
    <submittedName>
        <fullName evidence="2">Protein phosphatase</fullName>
        <ecNumber evidence="2">3.1.3.16</ecNumber>
    </submittedName>
</protein>